<dbReference type="Proteomes" id="UP001642409">
    <property type="component" value="Unassembled WGS sequence"/>
</dbReference>
<evidence type="ECO:0000313" key="6">
    <source>
        <dbReference type="EMBL" id="CAI9931061.1"/>
    </source>
</evidence>
<keyword evidence="3" id="KW-0963">Cytoplasm</keyword>
<keyword evidence="2" id="KW-0813">Transport</keyword>
<evidence type="ECO:0000313" key="8">
    <source>
        <dbReference type="Proteomes" id="UP001642409"/>
    </source>
</evidence>
<dbReference type="GO" id="GO:0006606">
    <property type="term" value="P:protein import into nucleus"/>
    <property type="evidence" value="ECO:0007669"/>
    <property type="project" value="InterPro"/>
</dbReference>
<dbReference type="Gene3D" id="1.25.10.10">
    <property type="entry name" value="Leucine-rich Repeat Variant"/>
    <property type="match status" value="1"/>
</dbReference>
<reference evidence="7 8" key="2">
    <citation type="submission" date="2024-07" db="EMBL/GenBank/DDBJ databases">
        <authorList>
            <person name="Akdeniz Z."/>
        </authorList>
    </citation>
    <scope>NUCLEOTIDE SEQUENCE [LARGE SCALE GENOMIC DNA]</scope>
</reference>
<dbReference type="GO" id="GO:0005737">
    <property type="term" value="C:cytoplasm"/>
    <property type="evidence" value="ECO:0007669"/>
    <property type="project" value="UniProtKB-SubCell"/>
</dbReference>
<keyword evidence="4" id="KW-0677">Repeat</keyword>
<proteinExistence type="predicted"/>
<dbReference type="AlphaFoldDB" id="A0AA86TWK1"/>
<protein>
    <submittedName>
        <fullName evidence="6">Importin beta-3 subunit</fullName>
    </submittedName>
    <submittedName>
        <fullName evidence="7">Importin_beta-3 subunit</fullName>
    </submittedName>
</protein>
<dbReference type="PANTHER" id="PTHR10527">
    <property type="entry name" value="IMPORTIN BETA"/>
    <property type="match status" value="1"/>
</dbReference>
<sequence>MNKEQFTELIKKLQSPMNQQERTQVEQIYYQLRDTNPSDNFVELMFNEIITPSSIQGFCQVLFRQDIDTNGNLCALKRSQNDRQVIITILSYMAQNPSLLLAQLVGAYALLEITNQRPIQEVFDYIEQGHNSNNTEIQLNVLSLVSLLAISGASAFPFNLLEFLQQSLSNPVDAIATNAISCLLSLLTSDLVKVEKLLTNQVKTQICMAVLQRVVQTLQNNNQAQAEKQLKAFCQIVGQQADHLVNQFTDVIALLKQIVLAEVSEKIKTEAIYIFENICGATDQMKKKLTGQVLDFVQCCVIPNLVMSDADFNNWANQEDYDFEDDSIRAACENCSETVSQKIGKQIILSLYTDLFNGESIQQKFIALDFLRFTLEGIAHVLKKSEIKVLVEKVIILTLDENPRIRYDALDCIGQMTDDIGEVLNEFHQQIMGSCFQRVNDQNVLVQRHALIVIAQVIDLFEQNELYEHKDQLIILTENLFVEEDMKKKTAGVKLLSQLCEGLDESDLLSTLSKLVPDVLQQFFKAVQIIQQNELLKEQTEYLEGILDCIKQAIDAVPHMFAGIVDDIMSNLIQVLVYSESMVYYGCYLSAMQCTFKISEHFETQKYVEQVYKILIKTLNNQCITSSSKPEEEGETFLDKNQVAMQTQALITLSQLIDKYPQCFGLYLTEIYKTLKDFICVDVDDQTASKLDCICELLKVPDACNMEFEPVHKQLMPDLIKYTNIKLDDDTYLSLKNIGDQAESVQIYVKAYYSHYKINGESSFEQTVNEFFNILEQLWLNIGLMFKQEFEEIEQDDELDQEEVLAHFEGLYQEHKEAVDAIGGCLSAIIVSAGTSDINMSSKVISLCMKFLELGTASTPGITATIEAFGIFGDIFIHSEQNQANALMQSIYPGLTSIILNQTDDFDLLNAAYLSLSHFLLRSRSALAANNGDLLNKSVEYLNNLKEFGREETEQLFDQIVNYLVISGDILNQNEDYWKALLNYAKEMKSDPQIIADTVSFLSGLQFSQETTQLQVACLSQLLFGNYYNNIVKNAENQQILISIRDLLKQHHLIVQNTIQIMGEYAQKNATGFFM</sequence>
<organism evidence="6">
    <name type="scientific">Hexamita inflata</name>
    <dbReference type="NCBI Taxonomy" id="28002"/>
    <lineage>
        <taxon>Eukaryota</taxon>
        <taxon>Metamonada</taxon>
        <taxon>Diplomonadida</taxon>
        <taxon>Hexamitidae</taxon>
        <taxon>Hexamitinae</taxon>
        <taxon>Hexamita</taxon>
    </lineage>
</organism>
<dbReference type="InterPro" id="IPR040122">
    <property type="entry name" value="Importin_beta"/>
</dbReference>
<dbReference type="InterPro" id="IPR016024">
    <property type="entry name" value="ARM-type_fold"/>
</dbReference>
<accession>A0AA86TWK1</accession>
<evidence type="ECO:0000313" key="7">
    <source>
        <dbReference type="EMBL" id="CAL6030549.1"/>
    </source>
</evidence>
<evidence type="ECO:0000256" key="5">
    <source>
        <dbReference type="ARBA" id="ARBA00022927"/>
    </source>
</evidence>
<evidence type="ECO:0000256" key="2">
    <source>
        <dbReference type="ARBA" id="ARBA00022448"/>
    </source>
</evidence>
<reference evidence="6" key="1">
    <citation type="submission" date="2023-06" db="EMBL/GenBank/DDBJ databases">
        <authorList>
            <person name="Kurt Z."/>
        </authorList>
    </citation>
    <scope>NUCLEOTIDE SEQUENCE</scope>
</reference>
<keyword evidence="8" id="KW-1185">Reference proteome</keyword>
<evidence type="ECO:0000256" key="1">
    <source>
        <dbReference type="ARBA" id="ARBA00004496"/>
    </source>
</evidence>
<comment type="caution">
    <text evidence="6">The sequence shown here is derived from an EMBL/GenBank/DDBJ whole genome shotgun (WGS) entry which is preliminary data.</text>
</comment>
<name>A0AA86TWK1_9EUKA</name>
<evidence type="ECO:0000256" key="4">
    <source>
        <dbReference type="ARBA" id="ARBA00022737"/>
    </source>
</evidence>
<dbReference type="EMBL" id="CATOUU010000471">
    <property type="protein sequence ID" value="CAI9931061.1"/>
    <property type="molecule type" value="Genomic_DNA"/>
</dbReference>
<dbReference type="InterPro" id="IPR011989">
    <property type="entry name" value="ARM-like"/>
</dbReference>
<gene>
    <name evidence="6" type="ORF">HINF_LOCUS18706</name>
    <name evidence="7" type="ORF">HINF_LOCUS33426</name>
</gene>
<evidence type="ECO:0000256" key="3">
    <source>
        <dbReference type="ARBA" id="ARBA00022490"/>
    </source>
</evidence>
<dbReference type="EMBL" id="CAXDID020000116">
    <property type="protein sequence ID" value="CAL6030549.1"/>
    <property type="molecule type" value="Genomic_DNA"/>
</dbReference>
<dbReference type="SUPFAM" id="SSF48371">
    <property type="entry name" value="ARM repeat"/>
    <property type="match status" value="2"/>
</dbReference>
<keyword evidence="5" id="KW-0653">Protein transport</keyword>
<comment type="subcellular location">
    <subcellularLocation>
        <location evidence="1">Cytoplasm</location>
    </subcellularLocation>
</comment>